<evidence type="ECO:0000313" key="2">
    <source>
        <dbReference type="EMBL" id="GFQ86099.1"/>
    </source>
</evidence>
<evidence type="ECO:0000313" key="3">
    <source>
        <dbReference type="Proteomes" id="UP000887116"/>
    </source>
</evidence>
<dbReference type="Proteomes" id="UP000887116">
    <property type="component" value="Unassembled WGS sequence"/>
</dbReference>
<comment type="caution">
    <text evidence="2">The sequence shown here is derived from an EMBL/GenBank/DDBJ whole genome shotgun (WGS) entry which is preliminary data.</text>
</comment>
<dbReference type="InterPro" id="IPR036397">
    <property type="entry name" value="RNaseH_sf"/>
</dbReference>
<organism evidence="2 3">
    <name type="scientific">Trichonephila clavata</name>
    <name type="common">Joro spider</name>
    <name type="synonym">Nephila clavata</name>
    <dbReference type="NCBI Taxonomy" id="2740835"/>
    <lineage>
        <taxon>Eukaryota</taxon>
        <taxon>Metazoa</taxon>
        <taxon>Ecdysozoa</taxon>
        <taxon>Arthropoda</taxon>
        <taxon>Chelicerata</taxon>
        <taxon>Arachnida</taxon>
        <taxon>Araneae</taxon>
        <taxon>Araneomorphae</taxon>
        <taxon>Entelegynae</taxon>
        <taxon>Araneoidea</taxon>
        <taxon>Nephilidae</taxon>
        <taxon>Trichonephila</taxon>
    </lineage>
</organism>
<feature type="region of interest" description="Disordered" evidence="1">
    <location>
        <begin position="5"/>
        <end position="24"/>
    </location>
</feature>
<reference evidence="2" key="1">
    <citation type="submission" date="2020-07" db="EMBL/GenBank/DDBJ databases">
        <title>Multicomponent nature underlies the extraordinary mechanical properties of spider dragline silk.</title>
        <authorList>
            <person name="Kono N."/>
            <person name="Nakamura H."/>
            <person name="Mori M."/>
            <person name="Yoshida Y."/>
            <person name="Ohtoshi R."/>
            <person name="Malay A.D."/>
            <person name="Moran D.A.P."/>
            <person name="Tomita M."/>
            <person name="Numata K."/>
            <person name="Arakawa K."/>
        </authorList>
    </citation>
    <scope>NUCLEOTIDE SEQUENCE</scope>
</reference>
<feature type="compositionally biased region" description="Basic and acidic residues" evidence="1">
    <location>
        <begin position="12"/>
        <end position="24"/>
    </location>
</feature>
<sequence>MEWRCSKCTRKRGGETKPNFHESQEISGRITSPLMKTHINITNKRLSAKSASSFAQEPMIKFLDDWRSVNTQNSLSSHFNGGFSNEKSLRDNWILHPDNASSHTALIVSELLSKMGVGTLPQLPYSSDLATVESIEKHNFFMICHFLNTHE</sequence>
<accession>A0A8X6FS46</accession>
<evidence type="ECO:0000256" key="1">
    <source>
        <dbReference type="SAM" id="MobiDB-lite"/>
    </source>
</evidence>
<dbReference type="AlphaFoldDB" id="A0A8X6FS46"/>
<protein>
    <submittedName>
        <fullName evidence="2">Uncharacterized protein</fullName>
    </submittedName>
</protein>
<name>A0A8X6FS46_TRICU</name>
<dbReference type="EMBL" id="BMAO01023016">
    <property type="protein sequence ID" value="GFQ86099.1"/>
    <property type="molecule type" value="Genomic_DNA"/>
</dbReference>
<proteinExistence type="predicted"/>
<dbReference type="Gene3D" id="3.30.420.10">
    <property type="entry name" value="Ribonuclease H-like superfamily/Ribonuclease H"/>
    <property type="match status" value="1"/>
</dbReference>
<keyword evidence="3" id="KW-1185">Reference proteome</keyword>
<gene>
    <name evidence="2" type="ORF">TNCT_344201</name>
</gene>
<dbReference type="GO" id="GO:0003676">
    <property type="term" value="F:nucleic acid binding"/>
    <property type="evidence" value="ECO:0007669"/>
    <property type="project" value="InterPro"/>
</dbReference>
<dbReference type="OrthoDB" id="8190404at2759"/>